<dbReference type="Proteomes" id="UP001165960">
    <property type="component" value="Unassembled WGS sequence"/>
</dbReference>
<evidence type="ECO:0000313" key="2">
    <source>
        <dbReference type="Proteomes" id="UP001165960"/>
    </source>
</evidence>
<protein>
    <submittedName>
        <fullName evidence="1">Bck1-like resistance to osmotic shock</fullName>
    </submittedName>
</protein>
<reference evidence="1" key="1">
    <citation type="submission" date="2022-04" db="EMBL/GenBank/DDBJ databases">
        <title>Genome of the entomopathogenic fungus Entomophthora muscae.</title>
        <authorList>
            <person name="Elya C."/>
            <person name="Lovett B.R."/>
            <person name="Lee E."/>
            <person name="Macias A.M."/>
            <person name="Hajek A.E."/>
            <person name="De Bivort B.L."/>
            <person name="Kasson M.T."/>
            <person name="De Fine Licht H.H."/>
            <person name="Stajich J.E."/>
        </authorList>
    </citation>
    <scope>NUCLEOTIDE SEQUENCE</scope>
    <source>
        <strain evidence="1">Berkeley</strain>
    </source>
</reference>
<accession>A0ACC2TJV9</accession>
<name>A0ACC2TJV9_9FUNG</name>
<organism evidence="1 2">
    <name type="scientific">Entomophthora muscae</name>
    <dbReference type="NCBI Taxonomy" id="34485"/>
    <lineage>
        <taxon>Eukaryota</taxon>
        <taxon>Fungi</taxon>
        <taxon>Fungi incertae sedis</taxon>
        <taxon>Zoopagomycota</taxon>
        <taxon>Entomophthoromycotina</taxon>
        <taxon>Entomophthoromycetes</taxon>
        <taxon>Entomophthorales</taxon>
        <taxon>Entomophthoraceae</taxon>
        <taxon>Entomophthora</taxon>
    </lineage>
</organism>
<comment type="caution">
    <text evidence="1">The sequence shown here is derived from an EMBL/GenBank/DDBJ whole genome shotgun (WGS) entry which is preliminary data.</text>
</comment>
<dbReference type="EMBL" id="QTSX02002850">
    <property type="protein sequence ID" value="KAJ9074651.1"/>
    <property type="molecule type" value="Genomic_DNA"/>
</dbReference>
<keyword evidence="2" id="KW-1185">Reference proteome</keyword>
<sequence length="947" mass="107141">MPQSPFVRISCKKTEEIDWTSPLKTYIAQTYQDEPEKYSDELVTFNRLRQDMRGAGLDLTGRDLLYRYYGQLDLLELRFPVDENNIRISFTWFDVFNQKAISQFSLAYEKACVIFNIAAVLSALGASQTRSEPLGLKQAFHYLQLSAGVYSYINENFLHAPSSDLNREVVKILVQFMLAQAQECFLEKCLLEKKKSSLIFKLASQATYMYNGIVDSLSEGLPKTLFSQSFSLISQVKQKHYAALAHYHKALTLEEEAQYGEAVSRFTVAETLAKESFKLAGTLARALNSAKTTNFPPDTGSSLNDITKSNHELILEKRDSSIKDNELVYHDSVTKPEVLAPIEKLAAAKIIPFSEMYTPAELTKIIGPDVFHKLIPLSIHESASLYSEEKAKIIRQESERVDIANVELETSLSYMELPQCLSKFKENPALSLQDLTQPPHEILQAANQIYRIEANSQPLNALLASLRSANASHRDALEDAVTYLDEEFAASENLRAQHREAWKQTPSTTAANSLRQEIRSRRELLDKALQSDEGLVSRFNAYRDEFDILKANPERDQIGTALAEGMASASQNTTESTSLVDVKKEDSLPGIIESIEDCLSRLSLLKKERNDMLHDLKERTQMDDISHVLILNKKSPAIEPQIFSSELEKYRGHQNRITSTIHHQQAALAELSSHFKRLSSVSEAQKIHQNWETVNRFRNQLIQRLKAAAEEYHELRNGATAGQDFYLKVSPAIEEISVKVQRFCDSRKSERDQLEQTITQTQSDNQFIQLQVHLNKYSHPPQTDDLIQKMQDLSFRSDSAPSAPTSSYHLPAQQPFQASAMHANRYAPQFHPAPYVPPSHSMSSGYPNQHQPYARPPPVDLLSGDAYQRPEYSQMPQYAYTPAPTSRPPAFQYPTYSNYPNTGVQQAYQPAGAPRPSYQAGPPLPPNPYQSQNSDPRNAQNTYRGYY</sequence>
<gene>
    <name evidence="1" type="primary">BRO1_1</name>
    <name evidence="1" type="ORF">DSO57_1004108</name>
</gene>
<proteinExistence type="predicted"/>
<evidence type="ECO:0000313" key="1">
    <source>
        <dbReference type="EMBL" id="KAJ9074651.1"/>
    </source>
</evidence>